<dbReference type="AlphaFoldDB" id="I0IAB8"/>
<accession>I0IAB8</accession>
<dbReference type="RefSeq" id="WP_014435426.1">
    <property type="nucleotide sequence ID" value="NC_017080.1"/>
</dbReference>
<dbReference type="InterPro" id="IPR051199">
    <property type="entry name" value="LPS_LOS_Heptosyltrfase"/>
</dbReference>
<dbReference type="GO" id="GO:0009244">
    <property type="term" value="P:lipopolysaccharide core region biosynthetic process"/>
    <property type="evidence" value="ECO:0007669"/>
    <property type="project" value="TreeGrafter"/>
</dbReference>
<gene>
    <name evidence="3" type="ordered locus">PSMK_00470</name>
</gene>
<dbReference type="Pfam" id="PF01075">
    <property type="entry name" value="Glyco_transf_9"/>
    <property type="match status" value="1"/>
</dbReference>
<evidence type="ECO:0000256" key="2">
    <source>
        <dbReference type="ARBA" id="ARBA00022679"/>
    </source>
</evidence>
<dbReference type="OrthoDB" id="9797795at2"/>
<dbReference type="STRING" id="1142394.PSMK_00470"/>
<keyword evidence="4" id="KW-1185">Reference proteome</keyword>
<dbReference type="EMBL" id="AP012338">
    <property type="protein sequence ID" value="BAM02206.1"/>
    <property type="molecule type" value="Genomic_DNA"/>
</dbReference>
<reference evidence="3 4" key="1">
    <citation type="submission" date="2012-02" db="EMBL/GenBank/DDBJ databases">
        <title>Complete genome sequence of Phycisphaera mikurensis NBRC 102666.</title>
        <authorList>
            <person name="Ankai A."/>
            <person name="Hosoyama A."/>
            <person name="Terui Y."/>
            <person name="Sekine M."/>
            <person name="Fukai R."/>
            <person name="Kato Y."/>
            <person name="Nakamura S."/>
            <person name="Yamada-Narita S."/>
            <person name="Kawakoshi A."/>
            <person name="Fukunaga Y."/>
            <person name="Yamazaki S."/>
            <person name="Fujita N."/>
        </authorList>
    </citation>
    <scope>NUCLEOTIDE SEQUENCE [LARGE SCALE GENOMIC DNA]</scope>
    <source>
        <strain evidence="4">NBRC 102666 / KCTC 22515 / FYK2301M01</strain>
    </source>
</reference>
<dbReference type="Gene3D" id="3.40.50.2000">
    <property type="entry name" value="Glycogen Phosphorylase B"/>
    <property type="match status" value="2"/>
</dbReference>
<dbReference type="GO" id="GO:0005829">
    <property type="term" value="C:cytosol"/>
    <property type="evidence" value="ECO:0007669"/>
    <property type="project" value="TreeGrafter"/>
</dbReference>
<dbReference type="PANTHER" id="PTHR30160:SF1">
    <property type="entry name" value="LIPOPOLYSACCHARIDE 1,2-N-ACETYLGLUCOSAMINETRANSFERASE-RELATED"/>
    <property type="match status" value="1"/>
</dbReference>
<dbReference type="KEGG" id="phm:PSMK_00470"/>
<dbReference type="SUPFAM" id="SSF53756">
    <property type="entry name" value="UDP-Glycosyltransferase/glycogen phosphorylase"/>
    <property type="match status" value="1"/>
</dbReference>
<evidence type="ECO:0000313" key="4">
    <source>
        <dbReference type="Proteomes" id="UP000007881"/>
    </source>
</evidence>
<proteinExistence type="predicted"/>
<evidence type="ECO:0000313" key="3">
    <source>
        <dbReference type="EMBL" id="BAM02206.1"/>
    </source>
</evidence>
<dbReference type="HOGENOM" id="CLU_038371_0_0_0"/>
<protein>
    <submittedName>
        <fullName evidence="3">Putative glycosyltransferase</fullName>
    </submittedName>
</protein>
<name>I0IAB8_PHYMF</name>
<organism evidence="3 4">
    <name type="scientific">Phycisphaera mikurensis (strain NBRC 102666 / KCTC 22515 / FYK2301M01)</name>
    <dbReference type="NCBI Taxonomy" id="1142394"/>
    <lineage>
        <taxon>Bacteria</taxon>
        <taxon>Pseudomonadati</taxon>
        <taxon>Planctomycetota</taxon>
        <taxon>Phycisphaerae</taxon>
        <taxon>Phycisphaerales</taxon>
        <taxon>Phycisphaeraceae</taxon>
        <taxon>Phycisphaera</taxon>
    </lineage>
</organism>
<dbReference type="InterPro" id="IPR002201">
    <property type="entry name" value="Glyco_trans_9"/>
</dbReference>
<evidence type="ECO:0000256" key="1">
    <source>
        <dbReference type="ARBA" id="ARBA00022676"/>
    </source>
</evidence>
<dbReference type="GO" id="GO:0008713">
    <property type="term" value="F:ADP-heptose-lipopolysaccharide heptosyltransferase activity"/>
    <property type="evidence" value="ECO:0007669"/>
    <property type="project" value="TreeGrafter"/>
</dbReference>
<dbReference type="PANTHER" id="PTHR30160">
    <property type="entry name" value="TETRAACYLDISACCHARIDE 4'-KINASE-RELATED"/>
    <property type="match status" value="1"/>
</dbReference>
<sequence>MAPGPPPTPPAAAPPPLPASLRRVLVVQTDHHLGNTALSLPVVAALGAHFCRGVDLLVDARYAGVVGGVPGVRRVRSMPAQRDGFGNKRRGIPATALLLARLAARRYEAVIDLAGGVRTGILVRAAGWATRERVGFLQARRPGAYTRTIDAPDTARTGTHFFDRYARTLACIGRDPGAPWPPPVRLRPTDADHAAGAAAIAHAFPDAAGPLVVLHPAAGIAWRCWPPERFAAVARGLVARRDARVLIVGVDGDRERAEAIIAAAAAGPGGAATGRVAFASRPLPVTLAVLAAADLLVSNESGPTHLAAAAGTPVVTVFGPTDETRWRPLPLSPDRLDVLRGSACDPGCHGRTCVSGRRCLLSLSADAVLAAACDMLDRAPKRPLPTFGP</sequence>
<dbReference type="eggNOG" id="COG0859">
    <property type="taxonomic scope" value="Bacteria"/>
</dbReference>
<keyword evidence="1" id="KW-0328">Glycosyltransferase</keyword>
<keyword evidence="2 3" id="KW-0808">Transferase</keyword>
<dbReference type="Proteomes" id="UP000007881">
    <property type="component" value="Chromosome"/>
</dbReference>